<reference evidence="7 8" key="1">
    <citation type="submission" date="2020-11" db="EMBL/GenBank/DDBJ databases">
        <title>Actinomyces sp. ZJ750.</title>
        <authorList>
            <person name="Zhou J."/>
        </authorList>
    </citation>
    <scope>NUCLEOTIDE SEQUENCE [LARGE SCALE GENOMIC DNA]</scope>
    <source>
        <strain evidence="7 8">ZJ750</strain>
    </source>
</reference>
<dbReference type="GO" id="GO:0030288">
    <property type="term" value="C:outer membrane-bounded periplasmic space"/>
    <property type="evidence" value="ECO:0007669"/>
    <property type="project" value="TreeGrafter"/>
</dbReference>
<dbReference type="PANTHER" id="PTHR30532:SF28">
    <property type="entry name" value="PETROBACTIN-BINDING PROTEIN YCLQ"/>
    <property type="match status" value="1"/>
</dbReference>
<organism evidence="7 8">
    <name type="scientific">Actinomyces respiraculi</name>
    <dbReference type="NCBI Taxonomy" id="2744574"/>
    <lineage>
        <taxon>Bacteria</taxon>
        <taxon>Bacillati</taxon>
        <taxon>Actinomycetota</taxon>
        <taxon>Actinomycetes</taxon>
        <taxon>Actinomycetales</taxon>
        <taxon>Actinomycetaceae</taxon>
        <taxon>Actinomyces</taxon>
    </lineage>
</organism>
<dbReference type="Pfam" id="PF01497">
    <property type="entry name" value="Peripla_BP_2"/>
    <property type="match status" value="1"/>
</dbReference>
<feature type="signal peptide" evidence="5">
    <location>
        <begin position="1"/>
        <end position="30"/>
    </location>
</feature>
<evidence type="ECO:0000313" key="8">
    <source>
        <dbReference type="Proteomes" id="UP000594637"/>
    </source>
</evidence>
<feature type="domain" description="Fe/B12 periplasmic-binding" evidence="6">
    <location>
        <begin position="72"/>
        <end position="343"/>
    </location>
</feature>
<evidence type="ECO:0000256" key="5">
    <source>
        <dbReference type="SAM" id="SignalP"/>
    </source>
</evidence>
<dbReference type="InterPro" id="IPR006311">
    <property type="entry name" value="TAT_signal"/>
</dbReference>
<dbReference type="GO" id="GO:1901678">
    <property type="term" value="P:iron coordination entity transport"/>
    <property type="evidence" value="ECO:0007669"/>
    <property type="project" value="UniProtKB-ARBA"/>
</dbReference>
<dbReference type="AlphaFoldDB" id="A0A7T0LK18"/>
<keyword evidence="8" id="KW-1185">Reference proteome</keyword>
<dbReference type="KEGG" id="arep:ID810_10150"/>
<sequence>MTITRRSFVALTVSTATALTLAACSGSNDAASGASPAGAEASAPGTQASAAPTSVTLATNTGDVEVALPVKRPVCLDNRSFEILATWGVSLVAAPKPLIPATVTAFDGEDVVDIGNHREPNLEALVAAEPDVIISGQRFSQFNEDIAALTEGTPLVDLEPRDGEDFASELVRHVTGLGEIFSKQDEAKAIVDSFHKATDKAKSAYDGTSTVMAVNVSGGEIGYIAPHVGRTFGPIFDMLGLTPALEVAGATNDHKGDDISVEAIAESNPDWILVLDRDAAIKSAKDGYTPAEQVIAGNAALQNVTAVTSGHIVYAPADTYTNESILTYTEIMDSLATAFSGAKG</sequence>
<feature type="chain" id="PRO_5032601570" evidence="5">
    <location>
        <begin position="31"/>
        <end position="344"/>
    </location>
</feature>
<name>A0A7T0LK18_9ACTO</name>
<evidence type="ECO:0000313" key="7">
    <source>
        <dbReference type="EMBL" id="QPL05087.1"/>
    </source>
</evidence>
<accession>A0A7T0LK18</accession>
<protein>
    <submittedName>
        <fullName evidence="7">ABC transporter substrate-binding protein</fullName>
    </submittedName>
</protein>
<comment type="subcellular location">
    <subcellularLocation>
        <location evidence="1">Cell envelope</location>
    </subcellularLocation>
</comment>
<dbReference type="PROSITE" id="PS50983">
    <property type="entry name" value="FE_B12_PBP"/>
    <property type="match status" value="1"/>
</dbReference>
<dbReference type="Gene3D" id="3.40.50.1980">
    <property type="entry name" value="Nitrogenase molybdenum iron protein domain"/>
    <property type="match status" value="2"/>
</dbReference>
<proteinExistence type="inferred from homology"/>
<keyword evidence="3" id="KW-0813">Transport</keyword>
<dbReference type="PROSITE" id="PS51318">
    <property type="entry name" value="TAT"/>
    <property type="match status" value="1"/>
</dbReference>
<evidence type="ECO:0000256" key="3">
    <source>
        <dbReference type="ARBA" id="ARBA00022448"/>
    </source>
</evidence>
<evidence type="ECO:0000259" key="6">
    <source>
        <dbReference type="PROSITE" id="PS50983"/>
    </source>
</evidence>
<dbReference type="PANTHER" id="PTHR30532">
    <property type="entry name" value="IRON III DICITRATE-BINDING PERIPLASMIC PROTEIN"/>
    <property type="match status" value="1"/>
</dbReference>
<dbReference type="EMBL" id="CP063989">
    <property type="protein sequence ID" value="QPL05087.1"/>
    <property type="molecule type" value="Genomic_DNA"/>
</dbReference>
<dbReference type="InterPro" id="IPR051313">
    <property type="entry name" value="Bact_iron-sidero_bind"/>
</dbReference>
<evidence type="ECO:0000256" key="1">
    <source>
        <dbReference type="ARBA" id="ARBA00004196"/>
    </source>
</evidence>
<dbReference type="PROSITE" id="PS51257">
    <property type="entry name" value="PROKAR_LIPOPROTEIN"/>
    <property type="match status" value="1"/>
</dbReference>
<evidence type="ECO:0000256" key="4">
    <source>
        <dbReference type="ARBA" id="ARBA00022729"/>
    </source>
</evidence>
<evidence type="ECO:0000256" key="2">
    <source>
        <dbReference type="ARBA" id="ARBA00008814"/>
    </source>
</evidence>
<dbReference type="RefSeq" id="WP_166858022.1">
    <property type="nucleotide sequence ID" value="NZ_CP063989.1"/>
</dbReference>
<dbReference type="InterPro" id="IPR002491">
    <property type="entry name" value="ABC_transptr_periplasmic_BD"/>
</dbReference>
<gene>
    <name evidence="7" type="ORF">ID810_10150</name>
</gene>
<keyword evidence="4 5" id="KW-0732">Signal</keyword>
<comment type="similarity">
    <text evidence="2">Belongs to the bacterial solute-binding protein 8 family.</text>
</comment>
<dbReference type="Proteomes" id="UP000594637">
    <property type="component" value="Chromosome"/>
</dbReference>
<dbReference type="SUPFAM" id="SSF53807">
    <property type="entry name" value="Helical backbone' metal receptor"/>
    <property type="match status" value="1"/>
</dbReference>